<dbReference type="SUPFAM" id="SSF51735">
    <property type="entry name" value="NAD(P)-binding Rossmann-fold domains"/>
    <property type="match status" value="1"/>
</dbReference>
<accession>A0A1T4MWT2</accession>
<name>A0A1T4MWT2_9GAMM</name>
<proteinExistence type="inferred from homology"/>
<evidence type="ECO:0000313" key="5">
    <source>
        <dbReference type="Proteomes" id="UP000191116"/>
    </source>
</evidence>
<gene>
    <name evidence="4" type="ORF">CZ814_00553</name>
</gene>
<dbReference type="AlphaFoldDB" id="A0A1T4MWT2"/>
<organism evidence="4 5">
    <name type="scientific">Photobacterium toruni</name>
    <dbReference type="NCBI Taxonomy" id="1935446"/>
    <lineage>
        <taxon>Bacteria</taxon>
        <taxon>Pseudomonadati</taxon>
        <taxon>Pseudomonadota</taxon>
        <taxon>Gammaproteobacteria</taxon>
        <taxon>Vibrionales</taxon>
        <taxon>Vibrionaceae</taxon>
        <taxon>Photobacterium</taxon>
    </lineage>
</organism>
<dbReference type="PANTHER" id="PTHR11092">
    <property type="entry name" value="SUGAR NUCLEOTIDE EPIMERASE RELATED"/>
    <property type="match status" value="1"/>
</dbReference>
<dbReference type="Gene3D" id="3.40.50.720">
    <property type="entry name" value="NAD(P)-binding Rossmann-like Domain"/>
    <property type="match status" value="1"/>
</dbReference>
<dbReference type="EMBL" id="FUWP01000002">
    <property type="protein sequence ID" value="SJZ71509.1"/>
    <property type="molecule type" value="Genomic_DNA"/>
</dbReference>
<dbReference type="Proteomes" id="UP000191116">
    <property type="component" value="Unassembled WGS sequence"/>
</dbReference>
<comment type="similarity">
    <text evidence="1">Belongs to the NAD(P)-dependent epimerase/dehydratase family. SDR39U1 subfamily.</text>
</comment>
<evidence type="ECO:0000259" key="2">
    <source>
        <dbReference type="Pfam" id="PF01370"/>
    </source>
</evidence>
<dbReference type="CDD" id="cd05242">
    <property type="entry name" value="SDR_a8"/>
    <property type="match status" value="1"/>
</dbReference>
<evidence type="ECO:0000259" key="3">
    <source>
        <dbReference type="Pfam" id="PF08338"/>
    </source>
</evidence>
<dbReference type="NCBIfam" id="TIGR01777">
    <property type="entry name" value="yfcH"/>
    <property type="match status" value="1"/>
</dbReference>
<dbReference type="InterPro" id="IPR001509">
    <property type="entry name" value="Epimerase_deHydtase"/>
</dbReference>
<feature type="domain" description="NAD-dependent epimerase/dehydratase" evidence="2">
    <location>
        <begin position="3"/>
        <end position="223"/>
    </location>
</feature>
<evidence type="ECO:0000256" key="1">
    <source>
        <dbReference type="ARBA" id="ARBA00009353"/>
    </source>
</evidence>
<dbReference type="Pfam" id="PF01370">
    <property type="entry name" value="Epimerase"/>
    <property type="match status" value="1"/>
</dbReference>
<dbReference type="OrthoDB" id="9801773at2"/>
<dbReference type="InterPro" id="IPR036291">
    <property type="entry name" value="NAD(P)-bd_dom_sf"/>
</dbReference>
<evidence type="ECO:0000313" key="4">
    <source>
        <dbReference type="EMBL" id="SJZ71509.1"/>
    </source>
</evidence>
<feature type="domain" description="DUF1731" evidence="3">
    <location>
        <begin position="251"/>
        <end position="296"/>
    </location>
</feature>
<dbReference type="Pfam" id="PF08338">
    <property type="entry name" value="DUF1731"/>
    <property type="match status" value="1"/>
</dbReference>
<reference evidence="4 5" key="1">
    <citation type="submission" date="2017-02" db="EMBL/GenBank/DDBJ databases">
        <authorList>
            <person name="Peterson S.W."/>
        </authorList>
    </citation>
    <scope>NUCLEOTIDE SEQUENCE [LARGE SCALE GENOMIC DNA]</scope>
    <source>
        <strain evidence="4 5">CECT 9189</strain>
    </source>
</reference>
<protein>
    <submittedName>
        <fullName evidence="4">Epimerase family protein</fullName>
    </submittedName>
</protein>
<dbReference type="InterPro" id="IPR013549">
    <property type="entry name" value="DUF1731"/>
</dbReference>
<sequence>MKILVTGATGLIGKALLPHLNHDEITIISRDPARAYQLLGHHINALDSLESLPNLDQFDVVINLAGEPIMDKRWSEQQKHIIEDSRWNITQQLVDKIKASDNPPHTFISGSAVGIYGNQHDKAIDETVIIEPNDADFSQQVCFRWEQIALEAQSEQTRVCLLRTGIVLAKQGGALAKMLLPYQCGLGGPIGDGQQYFPWIQLQDMVRGILFLINNSETQGPYNMTAPNPVTNKAFSATLAATLHRPHLLFTPAWVLKCALGESSQLLLDGQRALPNKLQAAGFNFTFPCIEQALKQTLGD</sequence>
<dbReference type="PANTHER" id="PTHR11092:SF0">
    <property type="entry name" value="EPIMERASE FAMILY PROTEIN SDR39U1"/>
    <property type="match status" value="1"/>
</dbReference>
<dbReference type="RefSeq" id="WP_080173350.1">
    <property type="nucleotide sequence ID" value="NZ_AP024854.1"/>
</dbReference>
<dbReference type="InterPro" id="IPR010099">
    <property type="entry name" value="SDR39U1"/>
</dbReference>